<dbReference type="OrthoDB" id="6082544at2759"/>
<dbReference type="KEGG" id="lgi:LOTGIDRAFT_158324"/>
<proteinExistence type="predicted"/>
<sequence>MAVDWITRNLYWSDSGLKQIMVSREDGRYPHRLFYDGVDEPRSIAVHPVKRFLFWCDAGVERPGIERSYLDGSNRTIIVARNRVQRPRALAIDFKDDRLYWTDGMVIHYGKLDGTGQFCLHSSGRSTVRSLLVLQLYTVTNIFTMSSYHEFRLIHQLQSPRQKEFLSMPLIGFNLYRTVQSNRCSYKLPLYKNNGYCSQDACGIKNGDCEHLCLPSATGRTCACSLGYWKINETRCISGVGDEKFLLFADQRQGAIFQRPLFLNEYYAIPLQGVKQPRDVVYDPVKKFFSAPCDTFFFISAPYTLTLDAKSQLLYFVDIYKDLVVAVNLRNKQYAKIIEGDRFVAFQNIKNVALDPTRGMMYISCQHKMISDNKTRLIGAIYSATMTGKNLTAFHIGPGEPKGLVVYEDEVIWIDSQKRYIKGKATVNGSVYDLKRITESGQLHDITISDGYIYWTVLSGKPIKRSPLDNLTETETLGWDNFYRVQSIDSYTGDTLNEFCLTRGVNNGTLVNNGRSRYVPVGYRLEILCNPGYKIKGKMTAEDNRRGYVLCIGEGSWNKRAVCEFALLYEIHGTNNRGYVELTRSTYFLVPPRVKRLNVICIGGGGGGFDSNYKEFKKKDKAGDGQASSFSDKLISLGGEGGRLWRGGNGGIGTVLFGGEGASANDCHYGGAAGQLTQKKGCYQPSTFCLYCGAGGSRGKGECPLCPLGLEGGCSGPLSSNATKHAGCSYGGGSSGGSGGGGGGAGYSRAYVDVTPGEMVLVTVGKGGAPSYKPAGDGIVVISWNGRIEDFKTDRIMMYEESNFEDKSCL</sequence>
<dbReference type="PANTHER" id="PTHR46513:SF41">
    <property type="entry name" value="LOW-DENSITY LIPOPROTEIN RECEPTOR-RELATED PROTEIN"/>
    <property type="match status" value="1"/>
</dbReference>
<organism evidence="2 3">
    <name type="scientific">Lottia gigantea</name>
    <name type="common">Giant owl limpet</name>
    <dbReference type="NCBI Taxonomy" id="225164"/>
    <lineage>
        <taxon>Eukaryota</taxon>
        <taxon>Metazoa</taxon>
        <taxon>Spiralia</taxon>
        <taxon>Lophotrochozoa</taxon>
        <taxon>Mollusca</taxon>
        <taxon>Gastropoda</taxon>
        <taxon>Patellogastropoda</taxon>
        <taxon>Lottioidea</taxon>
        <taxon>Lottiidae</taxon>
        <taxon>Lottia</taxon>
    </lineage>
</organism>
<dbReference type="HOGENOM" id="CLU_348272_0_0_1"/>
<dbReference type="Pfam" id="PF00058">
    <property type="entry name" value="Ldl_recept_b"/>
    <property type="match status" value="1"/>
</dbReference>
<dbReference type="InterPro" id="IPR000033">
    <property type="entry name" value="LDLR_classB_rpt"/>
</dbReference>
<evidence type="ECO:0000313" key="2">
    <source>
        <dbReference type="EMBL" id="ESP00094.1"/>
    </source>
</evidence>
<feature type="repeat" description="LDL-receptor class B" evidence="1">
    <location>
        <begin position="51"/>
        <end position="96"/>
    </location>
</feature>
<dbReference type="RefSeq" id="XP_009049285.1">
    <property type="nucleotide sequence ID" value="XM_009051037.1"/>
</dbReference>
<dbReference type="PANTHER" id="PTHR46513">
    <property type="entry name" value="VITELLOGENIN RECEPTOR-LIKE PROTEIN-RELATED-RELATED"/>
    <property type="match status" value="1"/>
</dbReference>
<dbReference type="SMART" id="SM00135">
    <property type="entry name" value="LY"/>
    <property type="match status" value="3"/>
</dbReference>
<reference evidence="2 3" key="1">
    <citation type="journal article" date="2013" name="Nature">
        <title>Insights into bilaterian evolution from three spiralian genomes.</title>
        <authorList>
            <person name="Simakov O."/>
            <person name="Marletaz F."/>
            <person name="Cho S.J."/>
            <person name="Edsinger-Gonzales E."/>
            <person name="Havlak P."/>
            <person name="Hellsten U."/>
            <person name="Kuo D.H."/>
            <person name="Larsson T."/>
            <person name="Lv J."/>
            <person name="Arendt D."/>
            <person name="Savage R."/>
            <person name="Osoegawa K."/>
            <person name="de Jong P."/>
            <person name="Grimwood J."/>
            <person name="Chapman J.A."/>
            <person name="Shapiro H."/>
            <person name="Aerts A."/>
            <person name="Otillar R.P."/>
            <person name="Terry A.Y."/>
            <person name="Boore J.L."/>
            <person name="Grigoriev I.V."/>
            <person name="Lindberg D.R."/>
            <person name="Seaver E.C."/>
            <person name="Weisblat D.A."/>
            <person name="Putnam N.H."/>
            <person name="Rokhsar D.S."/>
        </authorList>
    </citation>
    <scope>NUCLEOTIDE SEQUENCE [LARGE SCALE GENOMIC DNA]</scope>
</reference>
<gene>
    <name evidence="2" type="ORF">LOTGIDRAFT_158324</name>
</gene>
<keyword evidence="3" id="KW-1185">Reference proteome</keyword>
<dbReference type="PROSITE" id="PS51120">
    <property type="entry name" value="LDLRB"/>
    <property type="match status" value="2"/>
</dbReference>
<dbReference type="InterPro" id="IPR011042">
    <property type="entry name" value="6-blade_b-propeller_TolB-like"/>
</dbReference>
<dbReference type="InterPro" id="IPR050778">
    <property type="entry name" value="Cueball_EGF_LRP_Nidogen"/>
</dbReference>
<dbReference type="Proteomes" id="UP000030746">
    <property type="component" value="Unassembled WGS sequence"/>
</dbReference>
<dbReference type="OMA" id="TRECESE"/>
<dbReference type="Gene3D" id="2.120.10.30">
    <property type="entry name" value="TolB, C-terminal domain"/>
    <property type="match status" value="2"/>
</dbReference>
<evidence type="ECO:0000313" key="3">
    <source>
        <dbReference type="Proteomes" id="UP000030746"/>
    </source>
</evidence>
<dbReference type="EMBL" id="KB200869">
    <property type="protein sequence ID" value="ESP00094.1"/>
    <property type="molecule type" value="Genomic_DNA"/>
</dbReference>
<dbReference type="AlphaFoldDB" id="V4A7Z5"/>
<feature type="repeat" description="LDL-receptor class B" evidence="1">
    <location>
        <begin position="8"/>
        <end position="50"/>
    </location>
</feature>
<accession>V4A7Z5</accession>
<protein>
    <recommendedName>
        <fullName evidence="4">EGF-like domain-containing protein</fullName>
    </recommendedName>
</protein>
<dbReference type="GeneID" id="20237677"/>
<dbReference type="CTD" id="20237677"/>
<evidence type="ECO:0008006" key="4">
    <source>
        <dbReference type="Google" id="ProtNLM"/>
    </source>
</evidence>
<dbReference type="SUPFAM" id="SSF63825">
    <property type="entry name" value="YWTD domain"/>
    <property type="match status" value="2"/>
</dbReference>
<name>V4A7Z5_LOTGI</name>
<evidence type="ECO:0000256" key="1">
    <source>
        <dbReference type="PROSITE-ProRule" id="PRU00461"/>
    </source>
</evidence>